<organism evidence="1 2">
    <name type="scientific">Rhabditophanes sp. KR3021</name>
    <dbReference type="NCBI Taxonomy" id="114890"/>
    <lineage>
        <taxon>Eukaryota</taxon>
        <taxon>Metazoa</taxon>
        <taxon>Ecdysozoa</taxon>
        <taxon>Nematoda</taxon>
        <taxon>Chromadorea</taxon>
        <taxon>Rhabditida</taxon>
        <taxon>Tylenchina</taxon>
        <taxon>Panagrolaimomorpha</taxon>
        <taxon>Strongyloidoidea</taxon>
        <taxon>Alloionematidae</taxon>
        <taxon>Rhabditophanes</taxon>
    </lineage>
</organism>
<dbReference type="Proteomes" id="UP000095286">
    <property type="component" value="Unplaced"/>
</dbReference>
<protein>
    <submittedName>
        <fullName evidence="2">Mannosyl-3-phosphoglycerate phosphatase</fullName>
    </submittedName>
</protein>
<dbReference type="WBParaSite" id="RSKR_0001139800.1">
    <property type="protein sequence ID" value="RSKR_0001139800.1"/>
    <property type="gene ID" value="RSKR_0001139800"/>
</dbReference>
<sequence>MKTFSINLKDEIVGLKKDINFLDEYAILNESNTNYDQINLAQLLTPFFTPSPELFMEEMNDCIKLLKEFIKLESADSDKPIFITDWDGTMKDYCSQYATNLQPIYSAIGMFKFASQFTRISAVLTAGPLKGPGILDLTAIPLDGPIVFSGSWGREWLINEKRVVHEDGISFEGFNALERLNDEIKELISENSDFSQFALVGSGIQRKVDRLTLGVQTVCKHVPEEISIKYQDAIKERMHRVDPEEKILIFDKSTELEVEVVVGTEDGGVWNKANGVERIVETMNDTLHGPGKVLICGDTSSDLPMVQKANDENEKVSSLFKGKYSKITRNLIQIKYGNG</sequence>
<accession>A0AC35UHS0</accession>
<name>A0AC35UHS0_9BILA</name>
<evidence type="ECO:0000313" key="1">
    <source>
        <dbReference type="Proteomes" id="UP000095286"/>
    </source>
</evidence>
<proteinExistence type="predicted"/>
<reference evidence="2" key="1">
    <citation type="submission" date="2016-11" db="UniProtKB">
        <authorList>
            <consortium name="WormBaseParasite"/>
        </authorList>
    </citation>
    <scope>IDENTIFICATION</scope>
    <source>
        <strain evidence="2">KR3021</strain>
    </source>
</reference>
<evidence type="ECO:0000313" key="2">
    <source>
        <dbReference type="WBParaSite" id="RSKR_0001139800.1"/>
    </source>
</evidence>